<dbReference type="FunFam" id="3.80.10.10:FF:000356">
    <property type="entry name" value="LRR receptor-like serine/threonine-protein kinase"/>
    <property type="match status" value="1"/>
</dbReference>
<dbReference type="GO" id="GO:0004674">
    <property type="term" value="F:protein serine/threonine kinase activity"/>
    <property type="evidence" value="ECO:0007669"/>
    <property type="project" value="UniProtKB-KW"/>
</dbReference>
<dbReference type="Gene3D" id="3.80.10.10">
    <property type="entry name" value="Ribonuclease Inhibitor"/>
    <property type="match status" value="4"/>
</dbReference>
<dbReference type="EC" id="2.7.11.1" evidence="3"/>
<dbReference type="Pfam" id="PF08263">
    <property type="entry name" value="LRRNT_2"/>
    <property type="match status" value="1"/>
</dbReference>
<keyword evidence="7" id="KW-0808">Transferase</keyword>
<dbReference type="Pfam" id="PF00560">
    <property type="entry name" value="LRR_1"/>
    <property type="match status" value="5"/>
</dbReference>
<dbReference type="SMART" id="SM00369">
    <property type="entry name" value="LRR_TYP"/>
    <property type="match status" value="6"/>
</dbReference>
<dbReference type="InterPro" id="IPR052592">
    <property type="entry name" value="LRR-RLK"/>
</dbReference>
<dbReference type="PANTHER" id="PTHR48054:SF80">
    <property type="entry name" value="ATP BINDING PROTEIN"/>
    <property type="match status" value="1"/>
</dbReference>
<dbReference type="FunFam" id="3.80.10.10:FF:000228">
    <property type="entry name" value="Leucine-rich repeat receptor-like serine/threonine-protein kinase BAM1"/>
    <property type="match status" value="1"/>
</dbReference>
<dbReference type="FunFam" id="1.10.510.10:FF:001023">
    <property type="entry name" value="Os07g0541700 protein"/>
    <property type="match status" value="1"/>
</dbReference>
<evidence type="ECO:0000256" key="18">
    <source>
        <dbReference type="ARBA" id="ARBA00048679"/>
    </source>
</evidence>
<evidence type="ECO:0000313" key="23">
    <source>
        <dbReference type="Proteomes" id="UP001418222"/>
    </source>
</evidence>
<gene>
    <name evidence="22" type="primary">TDR</name>
    <name evidence="22" type="ORF">KSP39_PZI006076</name>
</gene>
<dbReference type="GO" id="GO:0005886">
    <property type="term" value="C:plasma membrane"/>
    <property type="evidence" value="ECO:0007669"/>
    <property type="project" value="UniProtKB-SubCell"/>
</dbReference>
<evidence type="ECO:0000256" key="1">
    <source>
        <dbReference type="ARBA" id="ARBA00004251"/>
    </source>
</evidence>
<evidence type="ECO:0000256" key="7">
    <source>
        <dbReference type="ARBA" id="ARBA00022679"/>
    </source>
</evidence>
<comment type="catalytic activity">
    <reaction evidence="17">
        <text>L-threonyl-[protein] + ATP = O-phospho-L-threonyl-[protein] + ADP + H(+)</text>
        <dbReference type="Rhea" id="RHEA:46608"/>
        <dbReference type="Rhea" id="RHEA-COMP:11060"/>
        <dbReference type="Rhea" id="RHEA-COMP:11605"/>
        <dbReference type="ChEBI" id="CHEBI:15378"/>
        <dbReference type="ChEBI" id="CHEBI:30013"/>
        <dbReference type="ChEBI" id="CHEBI:30616"/>
        <dbReference type="ChEBI" id="CHEBI:61977"/>
        <dbReference type="ChEBI" id="CHEBI:456216"/>
        <dbReference type="EC" id="2.7.11.1"/>
    </reaction>
</comment>
<dbReference type="InterPro" id="IPR013210">
    <property type="entry name" value="LRR_N_plant-typ"/>
</dbReference>
<dbReference type="AlphaFoldDB" id="A0AAP0BT73"/>
<comment type="catalytic activity">
    <reaction evidence="18">
        <text>L-seryl-[protein] + ATP = O-phospho-L-seryl-[protein] + ADP + H(+)</text>
        <dbReference type="Rhea" id="RHEA:17989"/>
        <dbReference type="Rhea" id="RHEA-COMP:9863"/>
        <dbReference type="Rhea" id="RHEA-COMP:11604"/>
        <dbReference type="ChEBI" id="CHEBI:15378"/>
        <dbReference type="ChEBI" id="CHEBI:29999"/>
        <dbReference type="ChEBI" id="CHEBI:30616"/>
        <dbReference type="ChEBI" id="CHEBI:83421"/>
        <dbReference type="ChEBI" id="CHEBI:456216"/>
        <dbReference type="EC" id="2.7.11.1"/>
    </reaction>
</comment>
<dbReference type="SMART" id="SM00220">
    <property type="entry name" value="S_TKc"/>
    <property type="match status" value="1"/>
</dbReference>
<evidence type="ECO:0000256" key="13">
    <source>
        <dbReference type="ARBA" id="ARBA00022840"/>
    </source>
</evidence>
<dbReference type="EMBL" id="JBBWWQ010000004">
    <property type="protein sequence ID" value="KAK8949559.1"/>
    <property type="molecule type" value="Genomic_DNA"/>
</dbReference>
<organism evidence="22 23">
    <name type="scientific">Platanthera zijinensis</name>
    <dbReference type="NCBI Taxonomy" id="2320716"/>
    <lineage>
        <taxon>Eukaryota</taxon>
        <taxon>Viridiplantae</taxon>
        <taxon>Streptophyta</taxon>
        <taxon>Embryophyta</taxon>
        <taxon>Tracheophyta</taxon>
        <taxon>Spermatophyta</taxon>
        <taxon>Magnoliopsida</taxon>
        <taxon>Liliopsida</taxon>
        <taxon>Asparagales</taxon>
        <taxon>Orchidaceae</taxon>
        <taxon>Orchidoideae</taxon>
        <taxon>Orchideae</taxon>
        <taxon>Orchidinae</taxon>
        <taxon>Platanthera</taxon>
    </lineage>
</organism>
<dbReference type="SUPFAM" id="SSF52058">
    <property type="entry name" value="L domain-like"/>
    <property type="match status" value="3"/>
</dbReference>
<dbReference type="InterPro" id="IPR001611">
    <property type="entry name" value="Leu-rich_rpt"/>
</dbReference>
<comment type="subcellular location">
    <subcellularLocation>
        <location evidence="1">Cell membrane</location>
        <topology evidence="1">Single-pass type I membrane protein</topology>
    </subcellularLocation>
</comment>
<keyword evidence="22" id="KW-0675">Receptor</keyword>
<dbReference type="SUPFAM" id="SSF56112">
    <property type="entry name" value="Protein kinase-like (PK-like)"/>
    <property type="match status" value="1"/>
</dbReference>
<proteinExistence type="inferred from homology"/>
<dbReference type="FunFam" id="3.80.10.10:FF:000215">
    <property type="entry name" value="Receptor-like protein kinase HSL1"/>
    <property type="match status" value="1"/>
</dbReference>
<keyword evidence="6" id="KW-0433">Leucine-rich repeat</keyword>
<name>A0AAP0BT73_9ASPA</name>
<evidence type="ECO:0000259" key="21">
    <source>
        <dbReference type="PROSITE" id="PS50011"/>
    </source>
</evidence>
<evidence type="ECO:0000256" key="16">
    <source>
        <dbReference type="ARBA" id="ARBA00023180"/>
    </source>
</evidence>
<dbReference type="InterPro" id="IPR055414">
    <property type="entry name" value="LRR_R13L4/SHOC2-like"/>
</dbReference>
<keyword evidence="23" id="KW-1185">Reference proteome</keyword>
<evidence type="ECO:0000256" key="14">
    <source>
        <dbReference type="ARBA" id="ARBA00022989"/>
    </source>
</evidence>
<evidence type="ECO:0000256" key="3">
    <source>
        <dbReference type="ARBA" id="ARBA00012513"/>
    </source>
</evidence>
<dbReference type="Pfam" id="PF00069">
    <property type="entry name" value="Pkinase"/>
    <property type="match status" value="1"/>
</dbReference>
<keyword evidence="11 19" id="KW-0547">Nucleotide-binding</keyword>
<keyword evidence="4" id="KW-1003">Cell membrane</keyword>
<keyword evidence="10" id="KW-0677">Repeat</keyword>
<dbReference type="GO" id="GO:0005524">
    <property type="term" value="F:ATP binding"/>
    <property type="evidence" value="ECO:0007669"/>
    <property type="project" value="UniProtKB-UniRule"/>
</dbReference>
<dbReference type="PROSITE" id="PS50011">
    <property type="entry name" value="PROTEIN_KINASE_DOM"/>
    <property type="match status" value="1"/>
</dbReference>
<dbReference type="InterPro" id="IPR011009">
    <property type="entry name" value="Kinase-like_dom_sf"/>
</dbReference>
<dbReference type="InterPro" id="IPR017441">
    <property type="entry name" value="Protein_kinase_ATP_BS"/>
</dbReference>
<evidence type="ECO:0000313" key="22">
    <source>
        <dbReference type="EMBL" id="KAK8949559.1"/>
    </source>
</evidence>
<keyword evidence="13 19" id="KW-0067">ATP-binding</keyword>
<dbReference type="Gene3D" id="1.10.510.10">
    <property type="entry name" value="Transferase(Phosphotransferase) domain 1"/>
    <property type="match status" value="1"/>
</dbReference>
<dbReference type="SMART" id="SM00365">
    <property type="entry name" value="LRR_SD22"/>
    <property type="match status" value="4"/>
</dbReference>
<feature type="transmembrane region" description="Helical" evidence="20">
    <location>
        <begin position="676"/>
        <end position="695"/>
    </location>
</feature>
<reference evidence="22 23" key="1">
    <citation type="journal article" date="2022" name="Nat. Plants">
        <title>Genomes of leafy and leafless Platanthera orchids illuminate the evolution of mycoheterotrophy.</title>
        <authorList>
            <person name="Li M.H."/>
            <person name="Liu K.W."/>
            <person name="Li Z."/>
            <person name="Lu H.C."/>
            <person name="Ye Q.L."/>
            <person name="Zhang D."/>
            <person name="Wang J.Y."/>
            <person name="Li Y.F."/>
            <person name="Zhong Z.M."/>
            <person name="Liu X."/>
            <person name="Yu X."/>
            <person name="Liu D.K."/>
            <person name="Tu X.D."/>
            <person name="Liu B."/>
            <person name="Hao Y."/>
            <person name="Liao X.Y."/>
            <person name="Jiang Y.T."/>
            <person name="Sun W.H."/>
            <person name="Chen J."/>
            <person name="Chen Y.Q."/>
            <person name="Ai Y."/>
            <person name="Zhai J.W."/>
            <person name="Wu S.S."/>
            <person name="Zhou Z."/>
            <person name="Hsiao Y.Y."/>
            <person name="Wu W.L."/>
            <person name="Chen Y.Y."/>
            <person name="Lin Y.F."/>
            <person name="Hsu J.L."/>
            <person name="Li C.Y."/>
            <person name="Wang Z.W."/>
            <person name="Zhao X."/>
            <person name="Zhong W.Y."/>
            <person name="Ma X.K."/>
            <person name="Ma L."/>
            <person name="Huang J."/>
            <person name="Chen G.Z."/>
            <person name="Huang M.Z."/>
            <person name="Huang L."/>
            <person name="Peng D.H."/>
            <person name="Luo Y.B."/>
            <person name="Zou S.Q."/>
            <person name="Chen S.P."/>
            <person name="Lan S."/>
            <person name="Tsai W.C."/>
            <person name="Van de Peer Y."/>
            <person name="Liu Z.J."/>
        </authorList>
    </citation>
    <scope>NUCLEOTIDE SEQUENCE [LARGE SCALE GENOMIC DNA]</scope>
    <source>
        <strain evidence="22">Lor287</strain>
    </source>
</reference>
<comment type="caution">
    <text evidence="22">The sequence shown here is derived from an EMBL/GenBank/DDBJ whole genome shotgun (WGS) entry which is preliminary data.</text>
</comment>
<evidence type="ECO:0000256" key="19">
    <source>
        <dbReference type="PROSITE-ProRule" id="PRU10141"/>
    </source>
</evidence>
<keyword evidence="15 20" id="KW-0472">Membrane</keyword>
<keyword evidence="14 20" id="KW-1133">Transmembrane helix</keyword>
<evidence type="ECO:0000256" key="17">
    <source>
        <dbReference type="ARBA" id="ARBA00047899"/>
    </source>
</evidence>
<dbReference type="InterPro" id="IPR000719">
    <property type="entry name" value="Prot_kinase_dom"/>
</dbReference>
<dbReference type="PROSITE" id="PS51450">
    <property type="entry name" value="LRR"/>
    <property type="match status" value="1"/>
</dbReference>
<evidence type="ECO:0000256" key="4">
    <source>
        <dbReference type="ARBA" id="ARBA00022475"/>
    </source>
</evidence>
<dbReference type="InterPro" id="IPR003591">
    <property type="entry name" value="Leu-rich_rpt_typical-subtyp"/>
</dbReference>
<dbReference type="PANTHER" id="PTHR48054">
    <property type="entry name" value="RECEPTOR KINASE-LIKE PROTEIN XA21"/>
    <property type="match status" value="1"/>
</dbReference>
<evidence type="ECO:0000256" key="9">
    <source>
        <dbReference type="ARBA" id="ARBA00022729"/>
    </source>
</evidence>
<evidence type="ECO:0000256" key="20">
    <source>
        <dbReference type="SAM" id="Phobius"/>
    </source>
</evidence>
<dbReference type="PROSITE" id="PS00107">
    <property type="entry name" value="PROTEIN_KINASE_ATP"/>
    <property type="match status" value="1"/>
</dbReference>
<evidence type="ECO:0000256" key="15">
    <source>
        <dbReference type="ARBA" id="ARBA00023136"/>
    </source>
</evidence>
<dbReference type="InterPro" id="IPR008271">
    <property type="entry name" value="Ser/Thr_kinase_AS"/>
</dbReference>
<keyword evidence="16" id="KW-0325">Glycoprotein</keyword>
<feature type="domain" description="Protein kinase" evidence="21">
    <location>
        <begin position="739"/>
        <end position="922"/>
    </location>
</feature>
<dbReference type="Proteomes" id="UP001418222">
    <property type="component" value="Unassembled WGS sequence"/>
</dbReference>
<evidence type="ECO:0000256" key="10">
    <source>
        <dbReference type="ARBA" id="ARBA00022737"/>
    </source>
</evidence>
<dbReference type="Pfam" id="PF23598">
    <property type="entry name" value="LRR_14"/>
    <property type="match status" value="1"/>
</dbReference>
<evidence type="ECO:0000256" key="11">
    <source>
        <dbReference type="ARBA" id="ARBA00022741"/>
    </source>
</evidence>
<dbReference type="InterPro" id="IPR032675">
    <property type="entry name" value="LRR_dom_sf"/>
</dbReference>
<protein>
    <recommendedName>
        <fullName evidence="3">non-specific serine/threonine protein kinase</fullName>
        <ecNumber evidence="3">2.7.11.1</ecNumber>
    </recommendedName>
</protein>
<sequence>MFACSRSEAPCFTRCTFGSINSNRWVSVASKGIIQPRSILPGNSLNFMKPHPQSITVPGPKMEELCIILHVLVAILLFFFFPVLTSQAIETQSLLQFKSYLQDPSNHLESWKPSQSPCTFSGVICDSSSGEVVEILLANRSLSGEISPSISNLRSLKSLDMGSNMILGTIPSELLTCTNLQLLNLSYNDLTGPLPNLSLLKNLQILDLSSNGFSGKFPEWVGNLSKLVQLGLALNNFDEGEIPPNIGTLKNLTYLFLSRCNFTREIPPSIFEMTTLQTLDFSMNNLSGNFPKKITNMQSLYKIELYQNSLTGEIPPEIAKLTNLQEFDISQNKLSGEVPVEMGNLKNLTVIHLFKNNFWGELPMGFGDFQFLKAFSVYLNGFSGEFPPNLGRFSPLNSIDISENNFSGAFPRFFCQNNNLQYLLALDNNFSGELPDSYATCKPLIRLRVSQNNFNGTIADGIWGLPNAVIIDFADNDFTGMIPSEISSSSSLTQLYVQNNKFSGQIPLEIRNLAQLQKLYAFNNMFSGYIPSQIGDLKQLTSLHLENNELTGPIPYEISTCTKLVEIELAQNSLVGVIPESLSLLTSLNSLNLSQNMISGLIPNGLQALKLSSIDFSKNQLSGEVPPGLLIIAGNKAFFGNPDLCVDRSLESQLRDGLEICSFNRKHRDILGRNPFLVVIILSLLFVILAGLVIARYTNFKLEEASERKDFEKGMQNDGTWKLESFHPADLVVGDICNLDEVNLLGSGSTGKVYRLDLKNGGTVAVKQLWKMNKEEASLAEIDILQKVRHRNILKLYACLSRDGFSFLVFEYMSNGNLYHALRREMKVGVPELDWNKRYKIAVGAGKGIMYLHHDCSPAIIHRDIKSTNVLLDEEYEAKIADFGVSKIIEESDLSCFAGTHGYMAPGKPTYYSLCYFFISKF</sequence>
<keyword evidence="12 22" id="KW-0418">Kinase</keyword>
<comment type="similarity">
    <text evidence="2">Belongs to the protein kinase superfamily. Ser/Thr protein kinase family.</text>
</comment>
<evidence type="ECO:0000256" key="8">
    <source>
        <dbReference type="ARBA" id="ARBA00022692"/>
    </source>
</evidence>
<feature type="transmembrane region" description="Helical" evidence="20">
    <location>
        <begin position="65"/>
        <end position="84"/>
    </location>
</feature>
<evidence type="ECO:0000256" key="12">
    <source>
        <dbReference type="ARBA" id="ARBA00022777"/>
    </source>
</evidence>
<keyword evidence="9" id="KW-0732">Signal</keyword>
<accession>A0AAP0BT73</accession>
<keyword evidence="8 20" id="KW-0812">Transmembrane</keyword>
<evidence type="ECO:0000256" key="5">
    <source>
        <dbReference type="ARBA" id="ARBA00022527"/>
    </source>
</evidence>
<evidence type="ECO:0000256" key="6">
    <source>
        <dbReference type="ARBA" id="ARBA00022614"/>
    </source>
</evidence>
<evidence type="ECO:0000256" key="2">
    <source>
        <dbReference type="ARBA" id="ARBA00008684"/>
    </source>
</evidence>
<dbReference type="PROSITE" id="PS00108">
    <property type="entry name" value="PROTEIN_KINASE_ST"/>
    <property type="match status" value="1"/>
</dbReference>
<keyword evidence="5" id="KW-0723">Serine/threonine-protein kinase</keyword>
<feature type="binding site" evidence="19">
    <location>
        <position position="767"/>
    </location>
    <ligand>
        <name>ATP</name>
        <dbReference type="ChEBI" id="CHEBI:30616"/>
    </ligand>
</feature>